<dbReference type="Proteomes" id="UP001064048">
    <property type="component" value="Chromosome 4"/>
</dbReference>
<comment type="caution">
    <text evidence="1">The sequence shown here is derived from an EMBL/GenBank/DDBJ whole genome shotgun (WGS) entry which is preliminary data.</text>
</comment>
<protein>
    <submittedName>
        <fullName evidence="1">Uncharacterized protein</fullName>
    </submittedName>
</protein>
<proteinExistence type="predicted"/>
<sequence length="2006" mass="226491">MRRNGSSKGWYGSVCFALDLAGALPCPQILFFRKLAVWRAGAPTPPPAPAPVARSPGAPPPPPPPPVWTPGSAGASPQTPRKTFRPVHFEETPPSRRKFGSSDQNGCTSGSESEGRLRTSHSAPATGLNSLGGSSRLPRAQNPTVTLLQKARENQLSRGPNYLQQERDSARLPRDRASPPKGDPVHALRREYASEGEAERSEYNRTGPRKMAHAHEKVEGIGPTTKDGMPVALRSEVKDQSKWYKKMYDTIHKNKYDGQQPQRVMSNKSQYAYFDPRSGYLSEPEGGLSRLGSSTWSDAYDSDVNSSPRRRTTSVQEERRFDDATSPYMPSNKYSTLASARASHEVYKNQPGRIENYVPGRSSVVDKEAKQQISSTTSLHQASPKEKKDITSAILSKSNMARALKESGYESDSTLVFRRRDDTEAPLSPAERRAAYKDLQAGGEPPLRGFRSPAPPRTDESEIEYIPISPTLTKIRVHKKSPQIHEVICYPVTGIEHDDTKFKKKRPSFISVDVPTRIANYPPAPPRRVSSRNSRTLRLVTSTAPVTSSTPIQSQSNVDYLRNKISHKLTRQNTHIISKPEPDNKPPTDKTAKSRAMSTSAPPALNRKSNAVHAAKSFPKKSASEIKAVGTSSFGSPRKTLLPTEYAKPLDSRYSDTTSSVIIEGGAGRRTPISNILDKVTPIDKLWSSEKRNERIEISKIKPKTIAKTNMNSSRLSPVKSTSTLSYPKSSLNMNSHKSRDMMRTAEKVQKYKLSNQAKSSPCLNTKIDTSKPSKPLQVSSVSKLSTSSNNQIKTASVTNLKKKKSLESLVIRPRSVPCHESCSKKSKDASKPVKKPTKTKSTKKGTTKYSDDYDSASQFGDTSNDVSNFGSFEDLRKTKISSKDIKQTRDAIQQSDSFFQHLFLGTTHVPTITQTSADEKSSVLQKAKMFQSFPQDNYSAKSLNSYLIHRKPVSLSRFKMWDRYPSPVRIQSPRSISWPGRMYQEVRKFDSLSKYDEFGSNSSLATVRSRSEPPTNKLFFSQTSRPISPTVIFHKVQKPAKPETSKKTLSPSRLVFSQTSRPVSPIITRKVTKVQNEQGPEIKRQSLSPSKMIFTETVRPISPVIKHQSSKLTLIEPKVEDKLQPSTIFFSQTSRPVSPKVQKKKSSSASGSRSQSTSPVSFRSPSYRRIHNARIQSSKHVEEFETKKLIRTRSADDAKQRKPISCEITKTKSNPNIPIEDPDYDEYIRDMENSKARSERFRELNRYYSYLERVGELEKATSTSDLRHRRKDEEIIDFDRWKKIRAIERAEEELNNLYHKLKTAQTENDVLFYPRDLKDFRWNYDSDRGLRIKEKSVEDLKEQFQQENEFDSLDLEQSKDIYKPLWRGTSVAETAFNINRKDEIKKKNDSSPHIRPTIMLQDTSITELRKKIGLGNRLWSSLSMEQVNALKNQLNAIYSKELESKSAKENDKYYVEVKDTNEIRNSNLHVRSNSLNSTCCSPIKEHELNKSESIAAIACSVPSVKDLKNNVNKIQMSLSENEKRKMSQTLSKEIMNRINKLDADPVLNIQEISIVTPPPLPVEQKENQLVPSSVASDVNDESKKYESISSKTKTLQPESIEAMHQSSASETETGSSDVSNRTVIYREPSKDVKQKVEYFESVKNVAEQTKTVYHARDSSDEKENADKNLSHKQTPEKQQEELKKAQIFQSQSCTNFKELFGESEKSKFLSLPPKHEICSRSSSPQSEVHATGRRTPDTLPFSSDETIWRSRSPSPDPERYWRAYLNLARAGEVRRLARRFDSPSAAGAVLRRHRSDPELSRNIIHQNYDNPRRDKHRGLPVARVPLRPANRYMPHIDIISKLASLRKRATPRSRSAEEALECRPGEVNRIRRRFETMSLLGQIYASAPDMSELRDIAPYLAGPWVAHRYPMRSDNNRSLKETSTLVEGRKSPVKKVVKNVAKDPVKLSSILKSDVFAKQEFNASAHRPTSRYEPPRTPPRPPPASWPYRLAPYVTPSRHTVTFQG</sequence>
<keyword evidence="2" id="KW-1185">Reference proteome</keyword>
<evidence type="ECO:0000313" key="2">
    <source>
        <dbReference type="Proteomes" id="UP001064048"/>
    </source>
</evidence>
<organism evidence="1 2">
    <name type="scientific">Choristoneura fumiferana</name>
    <name type="common">Spruce budworm moth</name>
    <name type="synonym">Archips fumiferana</name>
    <dbReference type="NCBI Taxonomy" id="7141"/>
    <lineage>
        <taxon>Eukaryota</taxon>
        <taxon>Metazoa</taxon>
        <taxon>Ecdysozoa</taxon>
        <taxon>Arthropoda</taxon>
        <taxon>Hexapoda</taxon>
        <taxon>Insecta</taxon>
        <taxon>Pterygota</taxon>
        <taxon>Neoptera</taxon>
        <taxon>Endopterygota</taxon>
        <taxon>Lepidoptera</taxon>
        <taxon>Glossata</taxon>
        <taxon>Ditrysia</taxon>
        <taxon>Tortricoidea</taxon>
        <taxon>Tortricidae</taxon>
        <taxon>Tortricinae</taxon>
        <taxon>Choristoneura</taxon>
    </lineage>
</organism>
<dbReference type="EMBL" id="CM046104">
    <property type="protein sequence ID" value="KAI8424269.1"/>
    <property type="molecule type" value="Genomic_DNA"/>
</dbReference>
<evidence type="ECO:0000313" key="1">
    <source>
        <dbReference type="EMBL" id="KAI8424269.1"/>
    </source>
</evidence>
<name>A0ACC0JJN3_CHOFU</name>
<accession>A0ACC0JJN3</accession>
<reference evidence="1 2" key="1">
    <citation type="journal article" date="2022" name="Genome Biol. Evol.">
        <title>The Spruce Budworm Genome: Reconstructing the Evolutionary History of Antifreeze Proteins.</title>
        <authorList>
            <person name="Beliveau C."/>
            <person name="Gagne P."/>
            <person name="Picq S."/>
            <person name="Vernygora O."/>
            <person name="Keeling C.I."/>
            <person name="Pinkney K."/>
            <person name="Doucet D."/>
            <person name="Wen F."/>
            <person name="Johnston J.S."/>
            <person name="Maaroufi H."/>
            <person name="Boyle B."/>
            <person name="Laroche J."/>
            <person name="Dewar K."/>
            <person name="Juretic N."/>
            <person name="Blackburn G."/>
            <person name="Nisole A."/>
            <person name="Brunet B."/>
            <person name="Brandao M."/>
            <person name="Lumley L."/>
            <person name="Duan J."/>
            <person name="Quan G."/>
            <person name="Lucarotti C.J."/>
            <person name="Roe A.D."/>
            <person name="Sperling F.A.H."/>
            <person name="Levesque R.C."/>
            <person name="Cusson M."/>
        </authorList>
    </citation>
    <scope>NUCLEOTIDE SEQUENCE [LARGE SCALE GENOMIC DNA]</scope>
    <source>
        <strain evidence="1">Glfc:IPQL:Cfum</strain>
    </source>
</reference>
<gene>
    <name evidence="1" type="ORF">MSG28_002828</name>
</gene>